<gene>
    <name evidence="9" type="primary">PHTF1</name>
    <name evidence="9" type="ORF">FJT64_014571</name>
</gene>
<feature type="transmembrane region" description="Helical" evidence="7">
    <location>
        <begin position="758"/>
        <end position="777"/>
    </location>
</feature>
<dbReference type="PANTHER" id="PTHR12680">
    <property type="entry name" value="PUTATIVE HOMEODOMAIN TRANSCRIPTION FACTOR PHTF"/>
    <property type="match status" value="1"/>
</dbReference>
<keyword evidence="3 7" id="KW-1133">Transmembrane helix</keyword>
<feature type="compositionally biased region" description="Basic and acidic residues" evidence="6">
    <location>
        <begin position="431"/>
        <end position="442"/>
    </location>
</feature>
<feature type="compositionally biased region" description="Low complexity" evidence="6">
    <location>
        <begin position="309"/>
        <end position="320"/>
    </location>
</feature>
<dbReference type="Proteomes" id="UP000440578">
    <property type="component" value="Unassembled WGS sequence"/>
</dbReference>
<feature type="transmembrane region" description="Helical" evidence="7">
    <location>
        <begin position="642"/>
        <end position="665"/>
    </location>
</feature>
<proteinExistence type="predicted"/>
<feature type="region of interest" description="Disordered" evidence="6">
    <location>
        <begin position="202"/>
        <end position="529"/>
    </location>
</feature>
<evidence type="ECO:0000256" key="5">
    <source>
        <dbReference type="ARBA" id="ARBA00023180"/>
    </source>
</evidence>
<protein>
    <submittedName>
        <fullName evidence="9">Putative homeodomain transcription factor 1</fullName>
    </submittedName>
</protein>
<feature type="compositionally biased region" description="Low complexity" evidence="6">
    <location>
        <begin position="380"/>
        <end position="392"/>
    </location>
</feature>
<feature type="transmembrane region" description="Helical" evidence="7">
    <location>
        <begin position="162"/>
        <end position="180"/>
    </location>
</feature>
<accession>A0A6A4UYK2</accession>
<feature type="transmembrane region" description="Helical" evidence="7">
    <location>
        <begin position="574"/>
        <end position="596"/>
    </location>
</feature>
<evidence type="ECO:0000259" key="8">
    <source>
        <dbReference type="Pfam" id="PF12129"/>
    </source>
</evidence>
<feature type="compositionally biased region" description="Basic and acidic residues" evidence="6">
    <location>
        <begin position="360"/>
        <end position="375"/>
    </location>
</feature>
<evidence type="ECO:0000313" key="10">
    <source>
        <dbReference type="Proteomes" id="UP000440578"/>
    </source>
</evidence>
<keyword evidence="10" id="KW-1185">Reference proteome</keyword>
<evidence type="ECO:0000256" key="4">
    <source>
        <dbReference type="ARBA" id="ARBA00023136"/>
    </source>
</evidence>
<sequence length="877" mass="95137">MGDPHGTQGAEWPTAMSGPGAAGGGSPAADQESAPRWAEAALRGYQRQIGALEMPEWEQTVERRRARGYGGAPRKSAKPATGLIDLDLIRGSTFPKAKPQQGMWLVVRQGVLRAALLPLYRRWWQRHVGDRLFVALLAAYLVYVGIAVLHCTADAAGATVQITAPELLTPLLVALALSILKSQIVACNESYMSSGGARMKASSVRLKRRHPPQSSSSLISNGTSEQGLSGSMTVPSSTEQSVLTGTASEPFILEPTVAPPVPEPGGVDSLGPFPSRSAETAPPRRPPPQTRSASHELVSRRRPPPPPRSLSADSPPSAKFPSPPPPSGTVGGPELRRRGSRQRAGRPKLVRIADLPETVDNYHTDSTDTEGKSDGDELLAELSPSSSTSALSKGVPQSAVGTATGGPGGRTLLRPEFRSPVSDSSAAEISCSERRDSDDCNSSRRSFVKAAVQQRRMAMGRRRWRRWTPPASSAESHAHLDAASQQTSGSDSDASYSSGESATSGHRDASSGWDNPLQTASNADHSQSPLPHWLSRTGCTIWEGCDMKKVDLTTLDICSVIVNRVESMPQSTDYLVFGLVMSGLIALLPTLCRLMMGGAVLTGPCWPPAPSVPALVNATAQLTRHVIKVTDEAFGGTARERAVTTGCLLVTLLVTSLLFFLLSVVERSFKQRLLYAKYFCYLTSARRARKFELPHFRLKKVRNIKTWLSVRSCLKKRGPQRSIDSIVSAACLTTVVLVTLLCVELLENSDSPRIDYYRIQLVVWCFSLGVYLVRVMSLGSYINRKYRNLSVVLTEQINLYLQIEQKPHKKERLVLANNVLKLASDLLKELENPFTVLGFSANPFLYNATKVIVLSACSGVLSDMLGFKLKLYKIKLK</sequence>
<comment type="subcellular location">
    <subcellularLocation>
        <location evidence="1">Membrane</location>
        <topology evidence="1">Multi-pass membrane protein</topology>
    </subcellularLocation>
</comment>
<keyword evidence="9" id="KW-0371">Homeobox</keyword>
<evidence type="ECO:0000256" key="6">
    <source>
        <dbReference type="SAM" id="MobiDB-lite"/>
    </source>
</evidence>
<dbReference type="GO" id="GO:0005783">
    <property type="term" value="C:endoplasmic reticulum"/>
    <property type="evidence" value="ECO:0007669"/>
    <property type="project" value="InterPro"/>
</dbReference>
<evidence type="ECO:0000256" key="3">
    <source>
        <dbReference type="ARBA" id="ARBA00022989"/>
    </source>
</evidence>
<evidence type="ECO:0000256" key="1">
    <source>
        <dbReference type="ARBA" id="ARBA00004141"/>
    </source>
</evidence>
<name>A0A6A4UYK2_AMPAM</name>
<dbReference type="OrthoDB" id="10066656at2759"/>
<feature type="compositionally biased region" description="Low complexity" evidence="6">
    <location>
        <begin position="487"/>
        <end position="504"/>
    </location>
</feature>
<dbReference type="PANTHER" id="PTHR12680:SF6">
    <property type="entry name" value="PROTEIN PHTF"/>
    <property type="match status" value="1"/>
</dbReference>
<dbReference type="EMBL" id="VIIS01002221">
    <property type="protein sequence ID" value="KAF0286923.1"/>
    <property type="molecule type" value="Genomic_DNA"/>
</dbReference>
<comment type="caution">
    <text evidence="9">The sequence shown here is derived from an EMBL/GenBank/DDBJ whole genome shotgun (WGS) entry which is preliminary data.</text>
</comment>
<keyword evidence="9" id="KW-0238">DNA-binding</keyword>
<feature type="region of interest" description="Disordered" evidence="6">
    <location>
        <begin position="1"/>
        <end position="36"/>
    </location>
</feature>
<feature type="domain" description="PHTF1/2 N-terminal" evidence="8">
    <location>
        <begin position="41"/>
        <end position="189"/>
    </location>
</feature>
<keyword evidence="5" id="KW-0325">Glycoprotein</keyword>
<organism evidence="9 10">
    <name type="scientific">Amphibalanus amphitrite</name>
    <name type="common">Striped barnacle</name>
    <name type="synonym">Balanus amphitrite</name>
    <dbReference type="NCBI Taxonomy" id="1232801"/>
    <lineage>
        <taxon>Eukaryota</taxon>
        <taxon>Metazoa</taxon>
        <taxon>Ecdysozoa</taxon>
        <taxon>Arthropoda</taxon>
        <taxon>Crustacea</taxon>
        <taxon>Multicrustacea</taxon>
        <taxon>Cirripedia</taxon>
        <taxon>Thoracica</taxon>
        <taxon>Thoracicalcarea</taxon>
        <taxon>Balanomorpha</taxon>
        <taxon>Balanoidea</taxon>
        <taxon>Balanidae</taxon>
        <taxon>Amphibalaninae</taxon>
        <taxon>Amphibalanus</taxon>
    </lineage>
</organism>
<dbReference type="AlphaFoldDB" id="A0A6A4UYK2"/>
<evidence type="ECO:0000256" key="7">
    <source>
        <dbReference type="SAM" id="Phobius"/>
    </source>
</evidence>
<feature type="compositionally biased region" description="Polar residues" evidence="6">
    <location>
        <begin position="212"/>
        <end position="247"/>
    </location>
</feature>
<feature type="transmembrane region" description="Helical" evidence="7">
    <location>
        <begin position="132"/>
        <end position="150"/>
    </location>
</feature>
<dbReference type="GO" id="GO:0016020">
    <property type="term" value="C:membrane"/>
    <property type="evidence" value="ECO:0007669"/>
    <property type="project" value="UniProtKB-SubCell"/>
</dbReference>
<evidence type="ECO:0000256" key="2">
    <source>
        <dbReference type="ARBA" id="ARBA00022692"/>
    </source>
</evidence>
<keyword evidence="4 7" id="KW-0472">Membrane</keyword>
<feature type="transmembrane region" description="Helical" evidence="7">
    <location>
        <begin position="725"/>
        <end position="746"/>
    </location>
</feature>
<feature type="compositionally biased region" description="Basic residues" evidence="6">
    <location>
        <begin position="338"/>
        <end position="349"/>
    </location>
</feature>
<dbReference type="GO" id="GO:0003677">
    <property type="term" value="F:DNA binding"/>
    <property type="evidence" value="ECO:0007669"/>
    <property type="project" value="UniProtKB-KW"/>
</dbReference>
<dbReference type="InterPro" id="IPR039775">
    <property type="entry name" value="PHTF1/2"/>
</dbReference>
<dbReference type="InterPro" id="IPR021980">
    <property type="entry name" value="PHTF1/2_N"/>
</dbReference>
<dbReference type="Pfam" id="PF12129">
    <property type="entry name" value="PHTF1-2_N"/>
    <property type="match status" value="1"/>
</dbReference>
<evidence type="ECO:0000313" key="9">
    <source>
        <dbReference type="EMBL" id="KAF0286923.1"/>
    </source>
</evidence>
<feature type="compositionally biased region" description="Polar residues" evidence="6">
    <location>
        <begin position="512"/>
        <end position="529"/>
    </location>
</feature>
<reference evidence="9 10" key="1">
    <citation type="submission" date="2019-07" db="EMBL/GenBank/DDBJ databases">
        <title>Draft genome assembly of a fouling barnacle, Amphibalanus amphitrite (Darwin, 1854): The first reference genome for Thecostraca.</title>
        <authorList>
            <person name="Kim W."/>
        </authorList>
    </citation>
    <scope>NUCLEOTIDE SEQUENCE [LARGE SCALE GENOMIC DNA]</scope>
    <source>
        <strain evidence="9">SNU_AA5</strain>
        <tissue evidence="9">Soma without cirri and trophi</tissue>
    </source>
</reference>
<keyword evidence="2 7" id="KW-0812">Transmembrane</keyword>